<name>A0A517ZX75_9PLAN</name>
<organism evidence="4 5">
    <name type="scientific">Symmachiella dynata</name>
    <dbReference type="NCBI Taxonomy" id="2527995"/>
    <lineage>
        <taxon>Bacteria</taxon>
        <taxon>Pseudomonadati</taxon>
        <taxon>Planctomycetota</taxon>
        <taxon>Planctomycetia</taxon>
        <taxon>Planctomycetales</taxon>
        <taxon>Planctomycetaceae</taxon>
        <taxon>Symmachiella</taxon>
    </lineage>
</organism>
<sequence length="534" mass="59758">MRLLAGCARPDSEAIAATRLVGSPHPGPLSQGERGERWGHYNGVRVLKLIYRRQRRLAVLGSAIEQGGDSLKITFCGAAGEVTGSQHLLEFGDLRVLLDCGFFQGRRAESRRKNETFRCDPPNLDAVILSHAHIDHCGNLPGLYRAGFRGPVFCTDPTADVADIMLLDSARIQAEDAKYLARHLERGQVPPEPLYDEEDVRAVVQLMEPMPYNEWFTLNPALRLRFVEAGHILGSAICELEFKERARTRRLVFTGDLGRRNLPLLHDPQPVDGCDILISESTYGNRVHPPAADLKQALLEVIQEAVHEGGKVIIPAFSLGRTQRVVYFLNQLTNEGLLPEVPVFVDSPLSNRLTSVYRRHAELLDADVQSTLMTDADAFGFHGLTYIGNRQESMALNRRKGPFVVIAASGMCENGRVVHHLKNSVEDPKNRIVIIGFQAAHTLGRRIVERREKVSIFNRHYKLKAQVKTLNGLSAHADVEDFKWWYDQLASRGGVRQAFLVHGEPESSQSLATILRDYCDEDPIIPQQFESFEV</sequence>
<dbReference type="Gene3D" id="3.40.50.10890">
    <property type="match status" value="1"/>
</dbReference>
<keyword evidence="1 4" id="KW-0378">Hydrolase</keyword>
<evidence type="ECO:0000259" key="3">
    <source>
        <dbReference type="SMART" id="SM01027"/>
    </source>
</evidence>
<dbReference type="InterPro" id="IPR001279">
    <property type="entry name" value="Metallo-B-lactamas"/>
</dbReference>
<evidence type="ECO:0000313" key="4">
    <source>
        <dbReference type="EMBL" id="QDU47068.1"/>
    </source>
</evidence>
<evidence type="ECO:0000259" key="2">
    <source>
        <dbReference type="SMART" id="SM00849"/>
    </source>
</evidence>
<dbReference type="InterPro" id="IPR022712">
    <property type="entry name" value="Beta_Casp"/>
</dbReference>
<accession>A0A517ZX75</accession>
<dbReference type="AlphaFoldDB" id="A0A517ZX75"/>
<dbReference type="SMART" id="SM00849">
    <property type="entry name" value="Lactamase_B"/>
    <property type="match status" value="1"/>
</dbReference>
<dbReference type="Proteomes" id="UP000319383">
    <property type="component" value="Chromosome"/>
</dbReference>
<dbReference type="Pfam" id="PF07521">
    <property type="entry name" value="RMMBL"/>
    <property type="match status" value="1"/>
</dbReference>
<feature type="domain" description="Beta-Casp" evidence="3">
    <location>
        <begin position="322"/>
        <end position="447"/>
    </location>
</feature>
<protein>
    <submittedName>
        <fullName evidence="4">Ribonuclease</fullName>
        <ecNumber evidence="4">3.1.-.-</ecNumber>
    </submittedName>
</protein>
<dbReference type="Pfam" id="PF16661">
    <property type="entry name" value="Lactamase_B_6"/>
    <property type="match status" value="1"/>
</dbReference>
<reference evidence="4 5" key="1">
    <citation type="submission" date="2019-02" db="EMBL/GenBank/DDBJ databases">
        <title>Deep-cultivation of Planctomycetes and their phenomic and genomic characterization uncovers novel biology.</title>
        <authorList>
            <person name="Wiegand S."/>
            <person name="Jogler M."/>
            <person name="Boedeker C."/>
            <person name="Pinto D."/>
            <person name="Vollmers J."/>
            <person name="Rivas-Marin E."/>
            <person name="Kohn T."/>
            <person name="Peeters S.H."/>
            <person name="Heuer A."/>
            <person name="Rast P."/>
            <person name="Oberbeckmann S."/>
            <person name="Bunk B."/>
            <person name="Jeske O."/>
            <person name="Meyerdierks A."/>
            <person name="Storesund J.E."/>
            <person name="Kallscheuer N."/>
            <person name="Luecker S."/>
            <person name="Lage O.M."/>
            <person name="Pohl T."/>
            <person name="Merkel B.J."/>
            <person name="Hornburger P."/>
            <person name="Mueller R.-W."/>
            <person name="Bruemmer F."/>
            <person name="Labrenz M."/>
            <person name="Spormann A.M."/>
            <person name="Op den Camp H."/>
            <person name="Overmann J."/>
            <person name="Amann R."/>
            <person name="Jetten M.S.M."/>
            <person name="Mascher T."/>
            <person name="Medema M.H."/>
            <person name="Devos D.P."/>
            <person name="Kaster A.-K."/>
            <person name="Ovreas L."/>
            <person name="Rohde M."/>
            <person name="Galperin M.Y."/>
            <person name="Jogler C."/>
        </authorList>
    </citation>
    <scope>NUCLEOTIDE SEQUENCE [LARGE SCALE GENOMIC DNA]</scope>
    <source>
        <strain evidence="4 5">Mal52</strain>
    </source>
</reference>
<dbReference type="KEGG" id="sdyn:Mal52_55960"/>
<dbReference type="Pfam" id="PF10996">
    <property type="entry name" value="Beta-Casp"/>
    <property type="match status" value="1"/>
</dbReference>
<proteinExistence type="predicted"/>
<dbReference type="PANTHER" id="PTHR11203:SF37">
    <property type="entry name" value="INTEGRATOR COMPLEX SUBUNIT 11"/>
    <property type="match status" value="1"/>
</dbReference>
<dbReference type="GO" id="GO:0016787">
    <property type="term" value="F:hydrolase activity"/>
    <property type="evidence" value="ECO:0007669"/>
    <property type="project" value="UniProtKB-KW"/>
</dbReference>
<keyword evidence="5" id="KW-1185">Reference proteome</keyword>
<dbReference type="EMBL" id="CP036276">
    <property type="protein sequence ID" value="QDU47068.1"/>
    <property type="molecule type" value="Genomic_DNA"/>
</dbReference>
<dbReference type="SMART" id="SM01027">
    <property type="entry name" value="Beta-Casp"/>
    <property type="match status" value="1"/>
</dbReference>
<evidence type="ECO:0000313" key="5">
    <source>
        <dbReference type="Proteomes" id="UP000319383"/>
    </source>
</evidence>
<dbReference type="GO" id="GO:0004521">
    <property type="term" value="F:RNA endonuclease activity"/>
    <property type="evidence" value="ECO:0007669"/>
    <property type="project" value="TreeGrafter"/>
</dbReference>
<dbReference type="SUPFAM" id="SSF56281">
    <property type="entry name" value="Metallo-hydrolase/oxidoreductase"/>
    <property type="match status" value="1"/>
</dbReference>
<evidence type="ECO:0000256" key="1">
    <source>
        <dbReference type="ARBA" id="ARBA00022801"/>
    </source>
</evidence>
<feature type="domain" description="Metallo-beta-lactamase" evidence="2">
    <location>
        <begin position="83"/>
        <end position="298"/>
    </location>
</feature>
<dbReference type="EC" id="3.1.-.-" evidence="4"/>
<dbReference type="PANTHER" id="PTHR11203">
    <property type="entry name" value="CLEAVAGE AND POLYADENYLATION SPECIFICITY FACTOR FAMILY MEMBER"/>
    <property type="match status" value="1"/>
</dbReference>
<dbReference type="InterPro" id="IPR050698">
    <property type="entry name" value="MBL"/>
</dbReference>
<dbReference type="CDD" id="cd16295">
    <property type="entry name" value="TTHA0252-CPSF-like_MBL-fold"/>
    <property type="match status" value="1"/>
</dbReference>
<dbReference type="InterPro" id="IPR036866">
    <property type="entry name" value="RibonucZ/Hydroxyglut_hydro"/>
</dbReference>
<gene>
    <name evidence="4" type="ORF">Mal52_55960</name>
</gene>
<dbReference type="Gene3D" id="3.60.15.10">
    <property type="entry name" value="Ribonuclease Z/Hydroxyacylglutathione hydrolase-like"/>
    <property type="match status" value="1"/>
</dbReference>
<dbReference type="InterPro" id="IPR011108">
    <property type="entry name" value="RMMBL"/>
</dbReference>